<organism evidence="8 9">
    <name type="scientific">Natronoglomus mannanivorans</name>
    <dbReference type="NCBI Taxonomy" id="2979990"/>
    <lineage>
        <taxon>Archaea</taxon>
        <taxon>Methanobacteriati</taxon>
        <taxon>Methanobacteriota</taxon>
        <taxon>Stenosarchaea group</taxon>
        <taxon>Halobacteria</taxon>
        <taxon>Halobacteriales</taxon>
        <taxon>Natrialbaceae</taxon>
        <taxon>Natronoglomus</taxon>
    </lineage>
</organism>
<dbReference type="InterPro" id="IPR040783">
    <property type="entry name" value="VLRF1"/>
</dbReference>
<feature type="region of interest" description="Disordered" evidence="4">
    <location>
        <begin position="206"/>
        <end position="261"/>
    </location>
</feature>
<dbReference type="Pfam" id="PF03465">
    <property type="entry name" value="eRF1_3"/>
    <property type="match status" value="1"/>
</dbReference>
<accession>A0ABT2QD53</accession>
<comment type="subcellular location">
    <subcellularLocation>
        <location evidence="1">Cytoplasm</location>
    </subcellularLocation>
</comment>
<keyword evidence="8" id="KW-0378">Hydrolase</keyword>
<feature type="compositionally biased region" description="Basic and acidic residues" evidence="4">
    <location>
        <begin position="179"/>
        <end position="188"/>
    </location>
</feature>
<comment type="caution">
    <text evidence="8">The sequence shown here is derived from an EMBL/GenBank/DDBJ whole genome shotgun (WGS) entry which is preliminary data.</text>
</comment>
<dbReference type="RefSeq" id="WP_338007612.1">
    <property type="nucleotide sequence ID" value="NZ_JAOPKB010000004.1"/>
</dbReference>
<feature type="domain" description="Actinobacteria/chloroflexi VLRF1 release factor" evidence="7">
    <location>
        <begin position="136"/>
        <end position="305"/>
    </location>
</feature>
<dbReference type="Gene3D" id="3.30.1330.30">
    <property type="match status" value="1"/>
</dbReference>
<dbReference type="EMBL" id="JAOPKB010000004">
    <property type="protein sequence ID" value="MCU4972863.1"/>
    <property type="molecule type" value="Genomic_DNA"/>
</dbReference>
<dbReference type="Pfam" id="PF18859">
    <property type="entry name" value="acVLRF1"/>
    <property type="match status" value="1"/>
</dbReference>
<dbReference type="Pfam" id="PF03463">
    <property type="entry name" value="eRF1_1"/>
    <property type="match status" value="1"/>
</dbReference>
<evidence type="ECO:0000259" key="7">
    <source>
        <dbReference type="Pfam" id="PF18859"/>
    </source>
</evidence>
<keyword evidence="9" id="KW-1185">Reference proteome</keyword>
<evidence type="ECO:0000256" key="2">
    <source>
        <dbReference type="ARBA" id="ARBA00022490"/>
    </source>
</evidence>
<dbReference type="InterPro" id="IPR042226">
    <property type="entry name" value="eFR1_2_sf"/>
</dbReference>
<dbReference type="InterPro" id="IPR029064">
    <property type="entry name" value="Ribosomal_eL30-like_sf"/>
</dbReference>
<evidence type="ECO:0000313" key="8">
    <source>
        <dbReference type="EMBL" id="MCU4972863.1"/>
    </source>
</evidence>
<reference evidence="8 9" key="1">
    <citation type="submission" date="2022-09" db="EMBL/GenBank/DDBJ databases">
        <title>Enrichment on poylsaccharides allowed isolation of novel metabolic and taxonomic groups of Haloarchaea.</title>
        <authorList>
            <person name="Sorokin D.Y."/>
            <person name="Elcheninov A.G."/>
            <person name="Khizhniak T.V."/>
            <person name="Kolganova T.V."/>
            <person name="Kublanov I.V."/>
        </authorList>
    </citation>
    <scope>NUCLEOTIDE SEQUENCE [LARGE SCALE GENOMIC DNA]</scope>
    <source>
        <strain evidence="8 9">AArc-m2/3/4</strain>
    </source>
</reference>
<dbReference type="InterPro" id="IPR024049">
    <property type="entry name" value="eRF1_1_sf"/>
</dbReference>
<keyword evidence="3" id="KW-0175">Coiled coil</keyword>
<feature type="domain" description="eRF1" evidence="6">
    <location>
        <begin position="317"/>
        <end position="411"/>
    </location>
</feature>
<name>A0ABT2QD53_9EURY</name>
<feature type="compositionally biased region" description="Basic and acidic residues" evidence="4">
    <location>
        <begin position="236"/>
        <end position="256"/>
    </location>
</feature>
<dbReference type="Proteomes" id="UP001320972">
    <property type="component" value="Unassembled WGS sequence"/>
</dbReference>
<gene>
    <name evidence="8" type="ORF">OB955_08925</name>
</gene>
<evidence type="ECO:0000313" key="9">
    <source>
        <dbReference type="Proteomes" id="UP001320972"/>
    </source>
</evidence>
<evidence type="ECO:0000259" key="5">
    <source>
        <dbReference type="Pfam" id="PF03463"/>
    </source>
</evidence>
<dbReference type="InterPro" id="IPR005140">
    <property type="entry name" value="eRF1_Pelota-like_N"/>
</dbReference>
<dbReference type="PANTHER" id="PTHR10113">
    <property type="entry name" value="PEPTIDE CHAIN RELEASE FACTOR SUBUNIT 1"/>
    <property type="match status" value="1"/>
</dbReference>
<keyword evidence="2" id="KW-0963">Cytoplasm</keyword>
<sequence>MSSTETDTDYELHERIETVAEATAERDELVTLSVPADDSLGNARERVETEHASADYIDSDEASTHLTDALERVRRTLHEYEELPDNGLVVYAGVLDGDLTDFVFDDLPSPVEDEVFVQSNEFDTDPLDVAADDAPTYGLLVVERGGAVLGWLEDDRIDLEETYDSDVMGKTRAGGQSEGRFERERERQAEEFYDTVADAAARTFLDDPSATASSAEAEELGEQKRSANGESDDDGNGDRDGDGDSDRSHRDDDSRIDGLLVGGTTVTAEQFLEEADLDHRLEERLVGPFSVEYASEQGLRQLVENAEDHLEDAQHARAREALERFFTELQADGEGETEATYGREEVDRALEFDAVETLLVAETLDVEEIRELEERVTDAGGECLVVSTGFEAGQRLEQAFGGVAALLRFPIE</sequence>
<feature type="domain" description="eRF1/Pelota-like N-terminal" evidence="5">
    <location>
        <begin position="16"/>
        <end position="127"/>
    </location>
</feature>
<evidence type="ECO:0000256" key="4">
    <source>
        <dbReference type="SAM" id="MobiDB-lite"/>
    </source>
</evidence>
<evidence type="ECO:0000259" key="6">
    <source>
        <dbReference type="Pfam" id="PF03465"/>
    </source>
</evidence>
<dbReference type="SUPFAM" id="SSF53137">
    <property type="entry name" value="Translational machinery components"/>
    <property type="match status" value="2"/>
</dbReference>
<protein>
    <submittedName>
        <fullName evidence="8">Vms1/Ankzf1 family peptidyl-tRNA hydrolase</fullName>
    </submittedName>
</protein>
<feature type="region of interest" description="Disordered" evidence="4">
    <location>
        <begin position="168"/>
        <end position="188"/>
    </location>
</feature>
<feature type="coiled-coil region" evidence="3">
    <location>
        <begin position="296"/>
        <end position="323"/>
    </location>
</feature>
<dbReference type="SUPFAM" id="SSF55315">
    <property type="entry name" value="L30e-like"/>
    <property type="match status" value="1"/>
</dbReference>
<dbReference type="Gene3D" id="3.30.420.60">
    <property type="entry name" value="eRF1 domain 2"/>
    <property type="match status" value="1"/>
</dbReference>
<proteinExistence type="predicted"/>
<evidence type="ECO:0000256" key="1">
    <source>
        <dbReference type="ARBA" id="ARBA00004496"/>
    </source>
</evidence>
<dbReference type="GO" id="GO:0016787">
    <property type="term" value="F:hydrolase activity"/>
    <property type="evidence" value="ECO:0007669"/>
    <property type="project" value="UniProtKB-KW"/>
</dbReference>
<dbReference type="InterPro" id="IPR005142">
    <property type="entry name" value="eRF1_3"/>
</dbReference>
<dbReference type="Gene3D" id="3.30.960.10">
    <property type="entry name" value="eRF1 domain 1"/>
    <property type="match status" value="1"/>
</dbReference>
<evidence type="ECO:0000256" key="3">
    <source>
        <dbReference type="SAM" id="Coils"/>
    </source>
</evidence>
<dbReference type="SUPFAM" id="SSF55481">
    <property type="entry name" value="N-terminal domain of eukaryotic peptide chain release factor subunit 1, ERF1"/>
    <property type="match status" value="1"/>
</dbReference>
<dbReference type="InterPro" id="IPR004403">
    <property type="entry name" value="Peptide_chain-rel_eRF1/aRF1"/>
</dbReference>